<keyword evidence="7" id="KW-0862">Zinc</keyword>
<keyword evidence="4" id="KW-0645">Protease</keyword>
<dbReference type="Gene3D" id="2.30.42.10">
    <property type="match status" value="1"/>
</dbReference>
<dbReference type="AlphaFoldDB" id="A0A1F8DRH3"/>
<dbReference type="InterPro" id="IPR004387">
    <property type="entry name" value="Pept_M50_Zn"/>
</dbReference>
<organism evidence="13 14">
    <name type="scientific">Candidatus Wolfebacteria bacterium RIFCSPHIGHO2_01_FULL_48_22</name>
    <dbReference type="NCBI Taxonomy" id="1802555"/>
    <lineage>
        <taxon>Bacteria</taxon>
        <taxon>Candidatus Wolfeibacteriota</taxon>
    </lineage>
</organism>
<sequence length="354" mass="38773">MIVDLIVFIVILAFLILAHEYGHFSTARMCKMYVEEFAIGFPPKIFSKKRNGTNFSVGAIPIGGYVKIPGENGKEVLEEEIRLNPAKQIAQIPEEQYFYSKPAWQRIFVLMAGVFMNFIIGWIFLTAVFMAGIPQQAYVGTIAPDSPAAQAGLEAGDALMGYETAEAFIQSTDEHIGQNFTFSIQRGEEIKEITLVPREAPPQGEGPVGIQIQGAGIERQSFFSAIGKGLELSWEIFSMIFILIARLIASVVSGEDLFSRLAGPIGIFQVTSQAADLGLVYLGHLIALISLNLAALNIFPFPALDGGRILLVLIEKIKGSPVRAKTQLWFNGIGFAILILFIIAVSIQDISRIF</sequence>
<feature type="transmembrane region" description="Helical" evidence="11">
    <location>
        <begin position="279"/>
        <end position="299"/>
    </location>
</feature>
<accession>A0A1F8DRH3</accession>
<feature type="domain" description="Peptidase M50" evidence="12">
    <location>
        <begin position="8"/>
        <end position="340"/>
    </location>
</feature>
<name>A0A1F8DRH3_9BACT</name>
<protein>
    <recommendedName>
        <fullName evidence="12">Peptidase M50 domain-containing protein</fullName>
    </recommendedName>
</protein>
<evidence type="ECO:0000256" key="7">
    <source>
        <dbReference type="ARBA" id="ARBA00022833"/>
    </source>
</evidence>
<feature type="transmembrane region" description="Helical" evidence="11">
    <location>
        <begin position="107"/>
        <end position="131"/>
    </location>
</feature>
<feature type="transmembrane region" description="Helical" evidence="11">
    <location>
        <begin position="328"/>
        <end position="347"/>
    </location>
</feature>
<dbReference type="PANTHER" id="PTHR42837:SF2">
    <property type="entry name" value="MEMBRANE METALLOPROTEASE ARASP2, CHLOROPLASTIC-RELATED"/>
    <property type="match status" value="1"/>
</dbReference>
<evidence type="ECO:0000256" key="5">
    <source>
        <dbReference type="ARBA" id="ARBA00022692"/>
    </source>
</evidence>
<dbReference type="SUPFAM" id="SSF50156">
    <property type="entry name" value="PDZ domain-like"/>
    <property type="match status" value="1"/>
</dbReference>
<dbReference type="GO" id="GO:0004222">
    <property type="term" value="F:metalloendopeptidase activity"/>
    <property type="evidence" value="ECO:0007669"/>
    <property type="project" value="InterPro"/>
</dbReference>
<evidence type="ECO:0000256" key="3">
    <source>
        <dbReference type="ARBA" id="ARBA00007931"/>
    </source>
</evidence>
<comment type="subcellular location">
    <subcellularLocation>
        <location evidence="2">Membrane</location>
        <topology evidence="2">Multi-pass membrane protein</topology>
    </subcellularLocation>
</comment>
<dbReference type="GO" id="GO:0006508">
    <property type="term" value="P:proteolysis"/>
    <property type="evidence" value="ECO:0007669"/>
    <property type="project" value="UniProtKB-KW"/>
</dbReference>
<dbReference type="CDD" id="cd06163">
    <property type="entry name" value="S2P-M50_PDZ_RseP-like"/>
    <property type="match status" value="1"/>
</dbReference>
<evidence type="ECO:0000256" key="1">
    <source>
        <dbReference type="ARBA" id="ARBA00001947"/>
    </source>
</evidence>
<proteinExistence type="inferred from homology"/>
<evidence type="ECO:0000256" key="11">
    <source>
        <dbReference type="SAM" id="Phobius"/>
    </source>
</evidence>
<keyword evidence="9" id="KW-0482">Metalloprotease</keyword>
<evidence type="ECO:0000259" key="12">
    <source>
        <dbReference type="Pfam" id="PF02163"/>
    </source>
</evidence>
<dbReference type="Pfam" id="PF02163">
    <property type="entry name" value="Peptidase_M50"/>
    <property type="match status" value="1"/>
</dbReference>
<dbReference type="InterPro" id="IPR008915">
    <property type="entry name" value="Peptidase_M50"/>
</dbReference>
<evidence type="ECO:0000256" key="9">
    <source>
        <dbReference type="ARBA" id="ARBA00023049"/>
    </source>
</evidence>
<comment type="caution">
    <text evidence="13">The sequence shown here is derived from an EMBL/GenBank/DDBJ whole genome shotgun (WGS) entry which is preliminary data.</text>
</comment>
<keyword evidence="5 11" id="KW-0812">Transmembrane</keyword>
<evidence type="ECO:0000256" key="10">
    <source>
        <dbReference type="ARBA" id="ARBA00023136"/>
    </source>
</evidence>
<comment type="cofactor">
    <cofactor evidence="1">
        <name>Zn(2+)</name>
        <dbReference type="ChEBI" id="CHEBI:29105"/>
    </cofactor>
</comment>
<evidence type="ECO:0000256" key="6">
    <source>
        <dbReference type="ARBA" id="ARBA00022801"/>
    </source>
</evidence>
<feature type="transmembrane region" description="Helical" evidence="11">
    <location>
        <begin position="236"/>
        <end position="258"/>
    </location>
</feature>
<gene>
    <name evidence="13" type="ORF">A2755_02415</name>
</gene>
<evidence type="ECO:0000256" key="4">
    <source>
        <dbReference type="ARBA" id="ARBA00022670"/>
    </source>
</evidence>
<dbReference type="InterPro" id="IPR036034">
    <property type="entry name" value="PDZ_sf"/>
</dbReference>
<keyword evidence="6" id="KW-0378">Hydrolase</keyword>
<comment type="similarity">
    <text evidence="3">Belongs to the peptidase M50B family.</text>
</comment>
<dbReference type="PANTHER" id="PTHR42837">
    <property type="entry name" value="REGULATOR OF SIGMA-E PROTEASE RSEP"/>
    <property type="match status" value="1"/>
</dbReference>
<evidence type="ECO:0000256" key="8">
    <source>
        <dbReference type="ARBA" id="ARBA00022989"/>
    </source>
</evidence>
<keyword evidence="8 11" id="KW-1133">Transmembrane helix</keyword>
<dbReference type="GO" id="GO:0016020">
    <property type="term" value="C:membrane"/>
    <property type="evidence" value="ECO:0007669"/>
    <property type="project" value="UniProtKB-SubCell"/>
</dbReference>
<evidence type="ECO:0000256" key="2">
    <source>
        <dbReference type="ARBA" id="ARBA00004141"/>
    </source>
</evidence>
<evidence type="ECO:0000313" key="14">
    <source>
        <dbReference type="Proteomes" id="UP000177029"/>
    </source>
</evidence>
<dbReference type="EMBL" id="MGIP01000011">
    <property type="protein sequence ID" value="OGM91233.1"/>
    <property type="molecule type" value="Genomic_DNA"/>
</dbReference>
<reference evidence="13 14" key="1">
    <citation type="journal article" date="2016" name="Nat. Commun.">
        <title>Thousands of microbial genomes shed light on interconnected biogeochemical processes in an aquifer system.</title>
        <authorList>
            <person name="Anantharaman K."/>
            <person name="Brown C.T."/>
            <person name="Hug L.A."/>
            <person name="Sharon I."/>
            <person name="Castelle C.J."/>
            <person name="Probst A.J."/>
            <person name="Thomas B.C."/>
            <person name="Singh A."/>
            <person name="Wilkins M.J."/>
            <person name="Karaoz U."/>
            <person name="Brodie E.L."/>
            <person name="Williams K.H."/>
            <person name="Hubbard S.S."/>
            <person name="Banfield J.F."/>
        </authorList>
    </citation>
    <scope>NUCLEOTIDE SEQUENCE [LARGE SCALE GENOMIC DNA]</scope>
</reference>
<feature type="transmembrane region" description="Helical" evidence="11">
    <location>
        <begin position="6"/>
        <end position="24"/>
    </location>
</feature>
<dbReference type="STRING" id="1802555.A2755_02415"/>
<keyword evidence="10 11" id="KW-0472">Membrane</keyword>
<dbReference type="Proteomes" id="UP000177029">
    <property type="component" value="Unassembled WGS sequence"/>
</dbReference>
<evidence type="ECO:0000313" key="13">
    <source>
        <dbReference type="EMBL" id="OGM91233.1"/>
    </source>
</evidence>